<evidence type="ECO:0000256" key="1">
    <source>
        <dbReference type="SAM" id="MobiDB-lite"/>
    </source>
</evidence>
<protein>
    <submittedName>
        <fullName evidence="2">Uncharacterized protein</fullName>
    </submittedName>
</protein>
<accession>A0A367LP29</accession>
<gene>
    <name evidence="2" type="ORF">L249_2508</name>
</gene>
<comment type="caution">
    <text evidence="2">The sequence shown here is derived from an EMBL/GenBank/DDBJ whole genome shotgun (WGS) entry which is preliminary data.</text>
</comment>
<proteinExistence type="predicted"/>
<reference evidence="2 3" key="1">
    <citation type="journal article" date="2015" name="BMC Genomics">
        <title>Insights from the genome of Ophiocordyceps polyrhachis-furcata to pathogenicity and host specificity in insect fungi.</title>
        <authorList>
            <person name="Wichadakul D."/>
            <person name="Kobmoo N."/>
            <person name="Ingsriswang S."/>
            <person name="Tangphatsornruang S."/>
            <person name="Chantasingh D."/>
            <person name="Luangsa-ard J.J."/>
            <person name="Eurwilaichitr L."/>
        </authorList>
    </citation>
    <scope>NUCLEOTIDE SEQUENCE [LARGE SCALE GENOMIC DNA]</scope>
    <source>
        <strain evidence="2 3">BCC 54312</strain>
    </source>
</reference>
<name>A0A367LP29_9HYPO</name>
<dbReference type="AlphaFoldDB" id="A0A367LP29"/>
<feature type="region of interest" description="Disordered" evidence="1">
    <location>
        <begin position="18"/>
        <end position="52"/>
    </location>
</feature>
<sequence>MLTALILRYKPRFPASPLPGPASRLRSSATALRGRPMNSATSSSSPIQPLRSRYGRLPYFPRLSLTLLFSLPGLKKKKKKKEKKKKILKQPLFFKTFPQVCAASPRFPSKHNPHVNLHSTSKSPCSDPHPLFSPSSISYSNVHASFFPIPYSH</sequence>
<dbReference type="EMBL" id="LKCN02000001">
    <property type="protein sequence ID" value="RCI16002.1"/>
    <property type="molecule type" value="Genomic_DNA"/>
</dbReference>
<keyword evidence="3" id="KW-1185">Reference proteome</keyword>
<evidence type="ECO:0000313" key="3">
    <source>
        <dbReference type="Proteomes" id="UP000253664"/>
    </source>
</evidence>
<organism evidence="2 3">
    <name type="scientific">Ophiocordyceps polyrhachis-furcata BCC 54312</name>
    <dbReference type="NCBI Taxonomy" id="1330021"/>
    <lineage>
        <taxon>Eukaryota</taxon>
        <taxon>Fungi</taxon>
        <taxon>Dikarya</taxon>
        <taxon>Ascomycota</taxon>
        <taxon>Pezizomycotina</taxon>
        <taxon>Sordariomycetes</taxon>
        <taxon>Hypocreomycetidae</taxon>
        <taxon>Hypocreales</taxon>
        <taxon>Ophiocordycipitaceae</taxon>
        <taxon>Ophiocordyceps</taxon>
    </lineage>
</organism>
<evidence type="ECO:0000313" key="2">
    <source>
        <dbReference type="EMBL" id="RCI16002.1"/>
    </source>
</evidence>
<feature type="compositionally biased region" description="Polar residues" evidence="1">
    <location>
        <begin position="38"/>
        <end position="47"/>
    </location>
</feature>
<dbReference type="Proteomes" id="UP000253664">
    <property type="component" value="Unassembled WGS sequence"/>
</dbReference>